<sequence>MRVNTNETLVKLKQPEIRSEKSRGLNEVSENKRTAINESDLRELSKDMAKLIDSQPTVANAWRKYWLEKGINNIDGYRVQVTTKPMSFIESFSPNPQVEYEYKTLSAFDYVVQNDPNHFHPKVFNNNVPLSSSESKNILSKLDDFKLPEYQKELQDHYFEEQTGRIKNFAKKYPEIAVIAAINKGMVQENSMHILSSVESGNGEVLLPNLGPYKSSSLVMLRDNDSKQSLLISMNPLKTGSNVFHFDNNTKMQRFFKNEKNEEFIQSHFNLYDLQDGVFVKGAKTHLDNVQHGRQVQSGFTGGSLSGIRSPSYKWEPALDMEFTSFSQLNDKYGNEYVNRLKTQFTNNADVFAVSDSERKTKLWLERAKPIVDGLSIAISPFFPAAGVGGGLLSGIGIPIYQALTAYTQSERDAASFEVLTNLLLEGVTNIPVVGVRQTVRAAPKLGGELPSFRPDPFQKLSLVDKINLLFSKGLSGDPGPAAEFLRNGKRSDVIAQNANQSGDSNGVAVALLANENHKLIFMTSPSDKKGHDTLRYYQSMGVPKEQIQIVNVTKSKPLPADFSNIGGITELRLKPGQSAEPNQVYQNLAGSRMPNEQEAFFSRFENYDGFKNFLETSRLDKPSDVGRSTKQVTNDIKGGDPIATQSFFARNWKAYENGPSISVARRTAINQQVDDVYDAILKQVGPGKEFEGVSLVWSRGLNNSEYDSVLKAGQKLKKKNKPVTDEDVQATKSFETLNALKRNPHHLMTPQLYETIRTVNNNKKILTIPVGDPIEFAPYSRALKGEERAYYLNNSEDPLNLIQYWNRPNAPQGRYEQGVFLQQLFKKLNGTGEGIPMQQVGLRSGEMEKGAYMGIPTLYLEENNAFSGGARLLPLTTGGIEVQRTEHAFGSLSKETITAWEDIQTMEKSIKNMDSRLHNMKKATNQSTELKQKIDALENDIQALKNSKKEKEDTFIKGSEQISESQLNASLFGQTDWAATKGGEKGGLPHFMRENLNNLVGINAAKSEDEVRLIKNWLDEKLLGTPDSELPPLTADLLGGTMTSLEIDMLGEFLENLKLNYSSYKRSYLPS</sequence>
<reference key="1">
    <citation type="submission" date="2016-07" db="EMBL/GenBank/DDBJ databases">
        <title>Nontailed viruses are major unrecognized killers of bacteria in the ocean.</title>
        <authorList>
            <person name="Kauffman K."/>
            <person name="Hussain F."/>
            <person name="Yang J."/>
            <person name="Arevalo P."/>
            <person name="Brown J."/>
            <person name="Cutler M."/>
            <person name="Kelly L."/>
            <person name="Polz M.F."/>
        </authorList>
    </citation>
    <scope>NUCLEOTIDE SEQUENCE [LARGE SCALE GENOMIC DNA]</scope>
    <source>
        <strain>10N.261.52.F7</strain>
    </source>
</reference>
<evidence type="ECO:0000313" key="2">
    <source>
        <dbReference type="EMBL" id="PMK41956.1"/>
    </source>
</evidence>
<gene>
    <name evidence="2" type="ORF">BCT99_07050</name>
</gene>
<comment type="caution">
    <text evidence="2">The sequence shown here is derived from an EMBL/GenBank/DDBJ whole genome shotgun (WGS) entry which is preliminary data.</text>
</comment>
<proteinExistence type="predicted"/>
<feature type="coiled-coil region" evidence="1">
    <location>
        <begin position="904"/>
        <end position="955"/>
    </location>
</feature>
<dbReference type="EMBL" id="MCXM01000046">
    <property type="protein sequence ID" value="PMK41956.1"/>
    <property type="molecule type" value="Genomic_DNA"/>
</dbReference>
<name>A0AB36XHB0_9VIBR</name>
<evidence type="ECO:0000256" key="1">
    <source>
        <dbReference type="SAM" id="Coils"/>
    </source>
</evidence>
<dbReference type="AlphaFoldDB" id="A0AB36XHB0"/>
<accession>A0AB36XHB0</accession>
<protein>
    <recommendedName>
        <fullName evidence="3">Tox-PLDMTX domain-containing protein</fullName>
    </recommendedName>
</protein>
<reference evidence="2" key="2">
    <citation type="submission" date="2016-07" db="EMBL/GenBank/DDBJ databases">
        <authorList>
            <person name="Kauffman K."/>
            <person name="Arevalo P."/>
            <person name="Polz M.F."/>
        </authorList>
    </citation>
    <scope>NUCLEOTIDE SEQUENCE</scope>
    <source>
        <strain evidence="2">10N.261.52.F7</strain>
    </source>
</reference>
<organism evidence="2">
    <name type="scientific">Vibrio lentus</name>
    <dbReference type="NCBI Taxonomy" id="136468"/>
    <lineage>
        <taxon>Bacteria</taxon>
        <taxon>Pseudomonadati</taxon>
        <taxon>Pseudomonadota</taxon>
        <taxon>Gammaproteobacteria</taxon>
        <taxon>Vibrionales</taxon>
        <taxon>Vibrionaceae</taxon>
        <taxon>Vibrio</taxon>
    </lineage>
</organism>
<evidence type="ECO:0008006" key="3">
    <source>
        <dbReference type="Google" id="ProtNLM"/>
    </source>
</evidence>
<keyword evidence="1" id="KW-0175">Coiled coil</keyword>
<reference evidence="2" key="3">
    <citation type="journal article" date="2018" name="Nature">
        <title>A major lineage of non-tailed dsDNA viruses as unrecognized killers of marine bacteria.</title>
        <authorList>
            <person name="Kauffman K.M."/>
            <person name="Hussain F.A."/>
            <person name="Yang J."/>
            <person name="Arevalo P."/>
            <person name="Brown J.M."/>
            <person name="Chang W.K."/>
            <person name="VanInsberghe D."/>
            <person name="Elsherbini J."/>
            <person name="Sharma R.S."/>
            <person name="Cutler M.B."/>
            <person name="Kelly L."/>
            <person name="Polz M.F."/>
        </authorList>
    </citation>
    <scope>NUCLEOTIDE SEQUENCE</scope>
    <source>
        <strain evidence="2">10N.261.52.F7</strain>
    </source>
</reference>